<dbReference type="GO" id="GO:0032506">
    <property type="term" value="P:cytokinetic process"/>
    <property type="evidence" value="ECO:0007669"/>
    <property type="project" value="TreeGrafter"/>
</dbReference>
<dbReference type="PANTHER" id="PTHR38687">
    <property type="entry name" value="CELL DIVISION PROTEIN DEDD-RELATED"/>
    <property type="match status" value="1"/>
</dbReference>
<gene>
    <name evidence="4" type="ORF">ADIMK_0795</name>
</gene>
<name>A0A081G2T8_9GAMM</name>
<keyword evidence="2" id="KW-1133">Transmembrane helix</keyword>
<feature type="region of interest" description="Disordered" evidence="1">
    <location>
        <begin position="1"/>
        <end position="33"/>
    </location>
</feature>
<dbReference type="InterPro" id="IPR052521">
    <property type="entry name" value="Cell_div_SPOR-domain"/>
</dbReference>
<dbReference type="InterPro" id="IPR007730">
    <property type="entry name" value="SPOR-like_dom"/>
</dbReference>
<dbReference type="Proteomes" id="UP000028252">
    <property type="component" value="Unassembled WGS sequence"/>
</dbReference>
<keyword evidence="2" id="KW-0812">Transmembrane</keyword>
<dbReference type="InterPro" id="IPR036680">
    <property type="entry name" value="SPOR-like_sf"/>
</dbReference>
<dbReference type="GO" id="GO:0032153">
    <property type="term" value="C:cell division site"/>
    <property type="evidence" value="ECO:0007669"/>
    <property type="project" value="TreeGrafter"/>
</dbReference>
<dbReference type="eggNOG" id="COG3087">
    <property type="taxonomic scope" value="Bacteria"/>
</dbReference>
<organism evidence="4 5">
    <name type="scientific">Marinobacterium lacunae</name>
    <dbReference type="NCBI Taxonomy" id="1232683"/>
    <lineage>
        <taxon>Bacteria</taxon>
        <taxon>Pseudomonadati</taxon>
        <taxon>Pseudomonadota</taxon>
        <taxon>Gammaproteobacteria</taxon>
        <taxon>Oceanospirillales</taxon>
        <taxon>Oceanospirillaceae</taxon>
        <taxon>Marinobacterium</taxon>
    </lineage>
</organism>
<sequence length="208" mass="22393">MARQDYAQKRRGGTSASRKAAPRRQPAPPPRKPWGLALVSLIALGGLGVLIYLLLQQPGGAPAAKPAAPAPVAKVEKPAPTKPTPAPTPTPQSEPEKSGERFEFYNMLPKSTVETPEVSAYKSTPKTAKLETKILLQAGSFRNSADAEQMRAKMILAGLPNVSTSRTEGSNGVWYRVRTGPFDTRAEVNAATNKLYTLNIHPLEIRGE</sequence>
<evidence type="ECO:0000256" key="1">
    <source>
        <dbReference type="SAM" id="MobiDB-lite"/>
    </source>
</evidence>
<dbReference type="AlphaFoldDB" id="A0A081G2T8"/>
<evidence type="ECO:0000313" key="5">
    <source>
        <dbReference type="Proteomes" id="UP000028252"/>
    </source>
</evidence>
<dbReference type="Pfam" id="PF05036">
    <property type="entry name" value="SPOR"/>
    <property type="match status" value="1"/>
</dbReference>
<evidence type="ECO:0000256" key="2">
    <source>
        <dbReference type="SAM" id="Phobius"/>
    </source>
</evidence>
<dbReference type="GO" id="GO:0042834">
    <property type="term" value="F:peptidoglycan binding"/>
    <property type="evidence" value="ECO:0007669"/>
    <property type="project" value="InterPro"/>
</dbReference>
<keyword evidence="4" id="KW-0132">Cell division</keyword>
<feature type="compositionally biased region" description="Low complexity" evidence="1">
    <location>
        <begin position="62"/>
        <end position="73"/>
    </location>
</feature>
<feature type="domain" description="SPOR" evidence="3">
    <location>
        <begin position="128"/>
        <end position="208"/>
    </location>
</feature>
<dbReference type="RefSeq" id="WP_051692434.1">
    <property type="nucleotide sequence ID" value="NZ_JMQN01000013.1"/>
</dbReference>
<keyword evidence="2" id="KW-0472">Membrane</keyword>
<reference evidence="4 5" key="1">
    <citation type="submission" date="2014-04" db="EMBL/GenBank/DDBJ databases">
        <title>Marinobacterium kochiensis sp. nov., isolated from sediment sample collected from Kochi backwaters in Kerala, India.</title>
        <authorList>
            <person name="Singh A."/>
            <person name="Pinnaka A.K."/>
        </authorList>
    </citation>
    <scope>NUCLEOTIDE SEQUENCE [LARGE SCALE GENOMIC DNA]</scope>
    <source>
        <strain evidence="4 5">AK27</strain>
    </source>
</reference>
<feature type="transmembrane region" description="Helical" evidence="2">
    <location>
        <begin position="34"/>
        <end position="55"/>
    </location>
</feature>
<feature type="compositionally biased region" description="Pro residues" evidence="1">
    <location>
        <begin position="80"/>
        <end position="92"/>
    </location>
</feature>
<dbReference type="PATRIC" id="fig|1232683.4.peg.787"/>
<proteinExistence type="predicted"/>
<dbReference type="OrthoDB" id="8558195at2"/>
<feature type="region of interest" description="Disordered" evidence="1">
    <location>
        <begin position="62"/>
        <end position="99"/>
    </location>
</feature>
<accession>A0A081G2T8</accession>
<protein>
    <submittedName>
        <fullName evidence="4">Cell division protein</fullName>
    </submittedName>
</protein>
<comment type="caution">
    <text evidence="4">The sequence shown here is derived from an EMBL/GenBank/DDBJ whole genome shotgun (WGS) entry which is preliminary data.</text>
</comment>
<dbReference type="GO" id="GO:0030428">
    <property type="term" value="C:cell septum"/>
    <property type="evidence" value="ECO:0007669"/>
    <property type="project" value="TreeGrafter"/>
</dbReference>
<dbReference type="Gene3D" id="3.30.70.1070">
    <property type="entry name" value="Sporulation related repeat"/>
    <property type="match status" value="1"/>
</dbReference>
<dbReference type="STRING" id="1232683.ADIMK_0795"/>
<dbReference type="PANTHER" id="PTHR38687:SF1">
    <property type="entry name" value="CELL DIVISION PROTEIN DEDD"/>
    <property type="match status" value="1"/>
</dbReference>
<dbReference type="SUPFAM" id="SSF110997">
    <property type="entry name" value="Sporulation related repeat"/>
    <property type="match status" value="1"/>
</dbReference>
<dbReference type="PROSITE" id="PS51724">
    <property type="entry name" value="SPOR"/>
    <property type="match status" value="1"/>
</dbReference>
<keyword evidence="4" id="KW-0131">Cell cycle</keyword>
<keyword evidence="5" id="KW-1185">Reference proteome</keyword>
<evidence type="ECO:0000313" key="4">
    <source>
        <dbReference type="EMBL" id="KEA65093.1"/>
    </source>
</evidence>
<dbReference type="EMBL" id="JMQN01000013">
    <property type="protein sequence ID" value="KEA65093.1"/>
    <property type="molecule type" value="Genomic_DNA"/>
</dbReference>
<evidence type="ECO:0000259" key="3">
    <source>
        <dbReference type="PROSITE" id="PS51724"/>
    </source>
</evidence>